<evidence type="ECO:0000256" key="1">
    <source>
        <dbReference type="ARBA" id="ARBA00004141"/>
    </source>
</evidence>
<sequence length="512" mass="57416">MQSTADLVTDSVADLNAKSEKSFKEMKFKEKVSYIREVITVEPIICSYMMAGHLCTPAIFNLELEKSCRSNLEFNDTVCETVLSGEIENITEQNGKIIEVINSMHSWQQPMQSVMPLILILFLGSYSDRHRWRKPFLIMPLLGEMISGTGLMFCVFFMKNWTLGVQGIFQLVIPSIFGGQPMITMAVYAYIADVSTIEMRTLRVGIVQISTAMIVPATQIIAAHMLELTGYYGVFLTAVCLYIFGFLYGLYWIKEAHEPIKTSEVGMLRDMFNPKHVIDTFNLVLKKTPGANREYIILMLIVVFIISFVGTGEIGVFFLYAHTEFGWTTIDNSYFLTLNTLVQLIGTAIAFPLFTKVFHLTDLMILFITSFDKIVCNFIFGFANTSFMLYAGAVMSAIRGVSSIAILSLETKIVSENDLGKAQSLFGICGALAPAVAIPIYSKLIYDNTSKTFPAAFLFFGIPLIAIVSTMIISIYLREKRRNRVEPSQETELDTNGQQVVPMENFVKTSNI</sequence>
<feature type="transmembrane region" description="Helical" evidence="5">
    <location>
        <begin position="136"/>
        <end position="158"/>
    </location>
</feature>
<feature type="transmembrane region" description="Helical" evidence="5">
    <location>
        <begin position="453"/>
        <end position="477"/>
    </location>
</feature>
<dbReference type="SUPFAM" id="SSF103473">
    <property type="entry name" value="MFS general substrate transporter"/>
    <property type="match status" value="1"/>
</dbReference>
<keyword evidence="3 5" id="KW-1133">Transmembrane helix</keyword>
<keyword evidence="7" id="KW-1185">Reference proteome</keyword>
<dbReference type="PANTHER" id="PTHR23507">
    <property type="entry name" value="ZGC:174356"/>
    <property type="match status" value="1"/>
</dbReference>
<proteinExistence type="predicted"/>
<feature type="transmembrane region" description="Helical" evidence="5">
    <location>
        <begin position="333"/>
        <end position="354"/>
    </location>
</feature>
<keyword evidence="2 5" id="KW-0812">Transmembrane</keyword>
<dbReference type="AlphaFoldDB" id="A0A9P0CJE7"/>
<dbReference type="InterPro" id="IPR036259">
    <property type="entry name" value="MFS_trans_sf"/>
</dbReference>
<dbReference type="InterPro" id="IPR011701">
    <property type="entry name" value="MFS"/>
</dbReference>
<dbReference type="Gene3D" id="1.20.1250.20">
    <property type="entry name" value="MFS general substrate transporter like domains"/>
    <property type="match status" value="2"/>
</dbReference>
<name>A0A9P0CJE7_9CUCU</name>
<keyword evidence="4 5" id="KW-0472">Membrane</keyword>
<organism evidence="6 7">
    <name type="scientific">Psylliodes chrysocephalus</name>
    <dbReference type="NCBI Taxonomy" id="3402493"/>
    <lineage>
        <taxon>Eukaryota</taxon>
        <taxon>Metazoa</taxon>
        <taxon>Ecdysozoa</taxon>
        <taxon>Arthropoda</taxon>
        <taxon>Hexapoda</taxon>
        <taxon>Insecta</taxon>
        <taxon>Pterygota</taxon>
        <taxon>Neoptera</taxon>
        <taxon>Endopterygota</taxon>
        <taxon>Coleoptera</taxon>
        <taxon>Polyphaga</taxon>
        <taxon>Cucujiformia</taxon>
        <taxon>Chrysomeloidea</taxon>
        <taxon>Chrysomelidae</taxon>
        <taxon>Galerucinae</taxon>
        <taxon>Alticini</taxon>
        <taxon>Psylliodes</taxon>
    </lineage>
</organism>
<dbReference type="GO" id="GO:0016020">
    <property type="term" value="C:membrane"/>
    <property type="evidence" value="ECO:0007669"/>
    <property type="project" value="UniProtKB-SubCell"/>
</dbReference>
<feature type="transmembrane region" description="Helical" evidence="5">
    <location>
        <begin position="170"/>
        <end position="192"/>
    </location>
</feature>
<evidence type="ECO:0000313" key="7">
    <source>
        <dbReference type="Proteomes" id="UP001153636"/>
    </source>
</evidence>
<dbReference type="PANTHER" id="PTHR23507:SF1">
    <property type="entry name" value="FI18259P1-RELATED"/>
    <property type="match status" value="1"/>
</dbReference>
<evidence type="ECO:0000256" key="5">
    <source>
        <dbReference type="SAM" id="Phobius"/>
    </source>
</evidence>
<evidence type="ECO:0000313" key="6">
    <source>
        <dbReference type="EMBL" id="CAH1099206.1"/>
    </source>
</evidence>
<reference evidence="6" key="1">
    <citation type="submission" date="2022-01" db="EMBL/GenBank/DDBJ databases">
        <authorList>
            <person name="King R."/>
        </authorList>
    </citation>
    <scope>NUCLEOTIDE SEQUENCE</scope>
</reference>
<feature type="transmembrane region" description="Helical" evidence="5">
    <location>
        <begin position="295"/>
        <end position="321"/>
    </location>
</feature>
<accession>A0A9P0CJE7</accession>
<evidence type="ECO:0000256" key="4">
    <source>
        <dbReference type="ARBA" id="ARBA00023136"/>
    </source>
</evidence>
<feature type="transmembrane region" description="Helical" evidence="5">
    <location>
        <begin position="204"/>
        <end position="225"/>
    </location>
</feature>
<dbReference type="Pfam" id="PF07690">
    <property type="entry name" value="MFS_1"/>
    <property type="match status" value="2"/>
</dbReference>
<dbReference type="EMBL" id="OV651813">
    <property type="protein sequence ID" value="CAH1099206.1"/>
    <property type="molecule type" value="Genomic_DNA"/>
</dbReference>
<protein>
    <submittedName>
        <fullName evidence="6">Uncharacterized protein</fullName>
    </submittedName>
</protein>
<dbReference type="OrthoDB" id="3026777at2759"/>
<evidence type="ECO:0000256" key="2">
    <source>
        <dbReference type="ARBA" id="ARBA00022692"/>
    </source>
</evidence>
<gene>
    <name evidence="6" type="ORF">PSYICH_LOCUS1265</name>
</gene>
<feature type="transmembrane region" description="Helical" evidence="5">
    <location>
        <begin position="231"/>
        <end position="253"/>
    </location>
</feature>
<dbReference type="GO" id="GO:0022857">
    <property type="term" value="F:transmembrane transporter activity"/>
    <property type="evidence" value="ECO:0007669"/>
    <property type="project" value="InterPro"/>
</dbReference>
<evidence type="ECO:0000256" key="3">
    <source>
        <dbReference type="ARBA" id="ARBA00022989"/>
    </source>
</evidence>
<dbReference type="Proteomes" id="UP001153636">
    <property type="component" value="Chromosome 1"/>
</dbReference>
<comment type="subcellular location">
    <subcellularLocation>
        <location evidence="1">Membrane</location>
        <topology evidence="1">Multi-pass membrane protein</topology>
    </subcellularLocation>
</comment>